<evidence type="ECO:0000256" key="9">
    <source>
        <dbReference type="ARBA" id="ARBA00031501"/>
    </source>
</evidence>
<evidence type="ECO:0000313" key="12">
    <source>
        <dbReference type="EMBL" id="KAB8123042.1"/>
    </source>
</evidence>
<evidence type="ECO:0000256" key="5">
    <source>
        <dbReference type="ARBA" id="ARBA00022676"/>
    </source>
</evidence>
<dbReference type="NCBIfam" id="TIGR00217">
    <property type="entry name" value="malQ"/>
    <property type="match status" value="1"/>
</dbReference>
<dbReference type="InterPro" id="IPR048458">
    <property type="entry name" value="MalQ_N"/>
</dbReference>
<evidence type="ECO:0000259" key="11">
    <source>
        <dbReference type="Pfam" id="PF21226"/>
    </source>
</evidence>
<dbReference type="InterPro" id="IPR003385">
    <property type="entry name" value="Glyco_hydro_77"/>
</dbReference>
<keyword evidence="6 10" id="KW-0808">Transferase</keyword>
<name>A0ABQ6VSG0_9PROT</name>
<keyword evidence="5 10" id="KW-0328">Glycosyltransferase</keyword>
<comment type="similarity">
    <text evidence="2 10">Belongs to the disproportionating enzyme family.</text>
</comment>
<evidence type="ECO:0000313" key="13">
    <source>
        <dbReference type="Proteomes" id="UP000427842"/>
    </source>
</evidence>
<keyword evidence="7 10" id="KW-0119">Carbohydrate metabolism</keyword>
<dbReference type="Proteomes" id="UP000427842">
    <property type="component" value="Unassembled WGS sequence"/>
</dbReference>
<protein>
    <recommendedName>
        <fullName evidence="4 10">4-alpha-glucanotransferase</fullName>
        <ecNumber evidence="3 10">2.4.1.25</ecNumber>
    </recommendedName>
    <alternativeName>
        <fullName evidence="8 10">Amylomaltase</fullName>
    </alternativeName>
    <alternativeName>
        <fullName evidence="9 10">Disproportionating enzyme</fullName>
    </alternativeName>
</protein>
<evidence type="ECO:0000256" key="4">
    <source>
        <dbReference type="ARBA" id="ARBA00020295"/>
    </source>
</evidence>
<organism evidence="12 13">
    <name type="scientific">Komagataeibacter medellinensis</name>
    <dbReference type="NCBI Taxonomy" id="1177712"/>
    <lineage>
        <taxon>Bacteria</taxon>
        <taxon>Pseudomonadati</taxon>
        <taxon>Pseudomonadota</taxon>
        <taxon>Alphaproteobacteria</taxon>
        <taxon>Acetobacterales</taxon>
        <taxon>Acetobacteraceae</taxon>
        <taxon>Komagataeibacter</taxon>
    </lineage>
</organism>
<evidence type="ECO:0000256" key="1">
    <source>
        <dbReference type="ARBA" id="ARBA00000439"/>
    </source>
</evidence>
<sequence>MNNRDLADRARRAGLSVRWRDAAGQIHRVSNDSIRRLLTVMENHGGTDRSPANLPAMVVAVAGQATILPNMGADAPATFRLVMEDGSRLEGQLKQLRGRLVLPALTRCGYHRLEIGSAHTTLALSPPACPSIASRTTGGPVRPWGVGVQIHGLHMPGDGGIGHFGALGGLARTTAGKGADVLAISPVHAMFAARPGQYSPYSPSSRLFLNPLLGDPHAVFDTATIQRAEVRQGREWMATLRALEHASLIEWEQATAHRYRLLRQLYEDRIAASPPDDLLTFRHAGGRALEQHAIFETLHAHFTTRGARGGDWRCWPQAMRLPDSPEVARFAAAFAHDVGFHVFMQWLAARSLAQAGTAARNAGMRIGLIADMAVGVDPTGSECWARQDQFLMGAAIGAPPDMLSPLGQDWGLTTFSPHGLKASGYRAFIDTLRAGFAHGGGLRIDHVMALERLWVIPQGGTSAEGAYLSFPVRDLMRLVALEATRANAVVIGEDLGTVTTTFRKAAKKQGIMGMNVLFFERTAQGAYKSPAAWSRNAVAMTTTHDLATVAGWWQGIDLEWRIRLGQMAPGVDAASLQATREYDRAMLWAALVAASARRLRSLRAGRLAETPPPTPAGAAVVVDEAISLVARTPCPLAVIALEDLLGLAEQPNLPGTTTGHPNWRRRYPGTVTTVMSGADVRRRINRLRAGRGGSGHE</sequence>
<dbReference type="GO" id="GO:0004134">
    <property type="term" value="F:4-alpha-glucanotransferase activity"/>
    <property type="evidence" value="ECO:0007669"/>
    <property type="project" value="UniProtKB-EC"/>
</dbReference>
<keyword evidence="13" id="KW-1185">Reference proteome</keyword>
<accession>A0ABQ6VSG0</accession>
<dbReference type="Pfam" id="PF21226">
    <property type="entry name" value="MalQ_N"/>
    <property type="match status" value="1"/>
</dbReference>
<reference evidence="12 13" key="1">
    <citation type="submission" date="2018-09" db="EMBL/GenBank/DDBJ databases">
        <title>Genome sequence and characterization of the bcs clusters for the production of nanocellulose from the low pH resistant strain Komagataeibacter medellinensis ID13488.</title>
        <authorList>
            <person name="Hernandez-Arriaga A.M."/>
            <person name="Del Cerro C."/>
            <person name="Urbina L."/>
            <person name="Eceiza A."/>
            <person name="Retegi A."/>
            <person name="Prieto M.A."/>
        </authorList>
    </citation>
    <scope>NUCLEOTIDE SEQUENCE [LARGE SCALE GENOMIC DNA]</scope>
    <source>
        <strain evidence="12 13">ID13488</strain>
    </source>
</reference>
<dbReference type="SUPFAM" id="SSF51445">
    <property type="entry name" value="(Trans)glycosidases"/>
    <property type="match status" value="1"/>
</dbReference>
<comment type="catalytic activity">
    <reaction evidence="1 10">
        <text>Transfers a segment of a (1-&gt;4)-alpha-D-glucan to a new position in an acceptor, which may be glucose or a (1-&gt;4)-alpha-D-glucan.</text>
        <dbReference type="EC" id="2.4.1.25"/>
    </reaction>
</comment>
<dbReference type="PANTHER" id="PTHR32438:SF5">
    <property type="entry name" value="4-ALPHA-GLUCANOTRANSFERASE DPE1, CHLOROPLASTIC_AMYLOPLASTIC"/>
    <property type="match status" value="1"/>
</dbReference>
<dbReference type="EMBL" id="QYAZ01000001">
    <property type="protein sequence ID" value="KAB8123042.1"/>
    <property type="molecule type" value="Genomic_DNA"/>
</dbReference>
<evidence type="ECO:0000256" key="8">
    <source>
        <dbReference type="ARBA" id="ARBA00031423"/>
    </source>
</evidence>
<evidence type="ECO:0000256" key="3">
    <source>
        <dbReference type="ARBA" id="ARBA00012560"/>
    </source>
</evidence>
<comment type="caution">
    <text evidence="12">The sequence shown here is derived from an EMBL/GenBank/DDBJ whole genome shotgun (WGS) entry which is preliminary data.</text>
</comment>
<proteinExistence type="inferred from homology"/>
<evidence type="ECO:0000256" key="2">
    <source>
        <dbReference type="ARBA" id="ARBA00005684"/>
    </source>
</evidence>
<dbReference type="EC" id="2.4.1.25" evidence="3 10"/>
<gene>
    <name evidence="12" type="primary">malQ</name>
    <name evidence="12" type="ORF">D3W54_01030</name>
</gene>
<evidence type="ECO:0000256" key="7">
    <source>
        <dbReference type="ARBA" id="ARBA00023277"/>
    </source>
</evidence>
<feature type="domain" description="MalQ N-terminal beta-sandwich" evidence="11">
    <location>
        <begin position="54"/>
        <end position="120"/>
    </location>
</feature>
<evidence type="ECO:0000256" key="6">
    <source>
        <dbReference type="ARBA" id="ARBA00022679"/>
    </source>
</evidence>
<dbReference type="RefSeq" id="WP_153467551.1">
    <property type="nucleotide sequence ID" value="NZ_QYAZ01000001.1"/>
</dbReference>
<dbReference type="PANTHER" id="PTHR32438">
    <property type="entry name" value="4-ALPHA-GLUCANOTRANSFERASE DPE1, CHLOROPLASTIC/AMYLOPLASTIC"/>
    <property type="match status" value="1"/>
</dbReference>
<dbReference type="InterPro" id="IPR017853">
    <property type="entry name" value="GH"/>
</dbReference>
<dbReference type="Pfam" id="PF02446">
    <property type="entry name" value="Glyco_hydro_77"/>
    <property type="match status" value="1"/>
</dbReference>
<dbReference type="Gene3D" id="3.20.20.80">
    <property type="entry name" value="Glycosidases"/>
    <property type="match status" value="1"/>
</dbReference>
<evidence type="ECO:0000256" key="10">
    <source>
        <dbReference type="RuleBase" id="RU361207"/>
    </source>
</evidence>